<evidence type="ECO:0008006" key="3">
    <source>
        <dbReference type="Google" id="ProtNLM"/>
    </source>
</evidence>
<reference evidence="1 2" key="1">
    <citation type="submission" date="2016-09" db="EMBL/GenBank/DDBJ databases">
        <title>Genome-resolved meta-omics ties microbial dynamics to process performance in biotechnology for thiocyanate degradation.</title>
        <authorList>
            <person name="Kantor R.S."/>
            <person name="Huddy R.J."/>
            <person name="Iyer R."/>
            <person name="Thomas B.C."/>
            <person name="Brown C.T."/>
            <person name="Anantharaman K."/>
            <person name="Tringe S."/>
            <person name="Hettich R.L."/>
            <person name="Harrison S.T."/>
            <person name="Banfield J.F."/>
        </authorList>
    </citation>
    <scope>NUCLEOTIDE SEQUENCE [LARGE SCALE GENOMIC DNA]</scope>
    <source>
        <strain evidence="1">59-99</strain>
    </source>
</reference>
<proteinExistence type="predicted"/>
<dbReference type="Proteomes" id="UP000184233">
    <property type="component" value="Unassembled WGS sequence"/>
</dbReference>
<organism evidence="1 2">
    <name type="scientific">Candidatus Kapaibacterium thiocyanatum</name>
    <dbReference type="NCBI Taxonomy" id="1895771"/>
    <lineage>
        <taxon>Bacteria</taxon>
        <taxon>Pseudomonadati</taxon>
        <taxon>Candidatus Kapaibacteriota</taxon>
        <taxon>Candidatus Kapaibacteriia</taxon>
        <taxon>Candidatus Kapaibacteriales</taxon>
        <taxon>Candidatus Kapaibacteriaceae</taxon>
        <taxon>Candidatus Kapaibacterium</taxon>
    </lineage>
</organism>
<dbReference type="STRING" id="1895771.BGO89_08035"/>
<name>A0A1M3L3L0_9BACT</name>
<dbReference type="EMBL" id="MKVH01000008">
    <property type="protein sequence ID" value="OJX59939.1"/>
    <property type="molecule type" value="Genomic_DNA"/>
</dbReference>
<comment type="caution">
    <text evidence="1">The sequence shown here is derived from an EMBL/GenBank/DDBJ whole genome shotgun (WGS) entry which is preliminary data.</text>
</comment>
<dbReference type="Pfam" id="PF10127">
    <property type="entry name" value="RlaP"/>
    <property type="match status" value="1"/>
</dbReference>
<accession>A0A1M3L3L0</accession>
<dbReference type="PANTHER" id="PTHR34817:SF2">
    <property type="entry name" value="NUCLEOTIDYLTRANSFERASE"/>
    <property type="match status" value="1"/>
</dbReference>
<sequence>MYERHERIQHDLRRVEDEEDVRVLLAVESGSRACGFASPDSDNDVRFVYCHRQERYLTIESFRDVIERPITDEIDLAGWDIRKALVLFRKSNSPLLEWLNCPIIYPIHTSFARSLRMMADEQFSQRSSFLHCLHMAEGNLKDSLQGDAVRHKKYLYVLRPILAMRWLEEGRGRVPIEFDRLLDAGLPDGSVREAIDALLVVKQRSPESMVGAIIPAIHDYIEGHLPRLRAIADHKPDTDIGIEPLNELFRRTIVDAWA</sequence>
<dbReference type="PANTHER" id="PTHR34817">
    <property type="entry name" value="NUCLEOTIDYLTRANSFERASE"/>
    <property type="match status" value="1"/>
</dbReference>
<gene>
    <name evidence="1" type="ORF">BGO89_08035</name>
</gene>
<evidence type="ECO:0000313" key="2">
    <source>
        <dbReference type="Proteomes" id="UP000184233"/>
    </source>
</evidence>
<protein>
    <recommendedName>
        <fullName evidence="3">Nucleotidyltransferase</fullName>
    </recommendedName>
</protein>
<dbReference type="InterPro" id="IPR018775">
    <property type="entry name" value="RlaP"/>
</dbReference>
<evidence type="ECO:0000313" key="1">
    <source>
        <dbReference type="EMBL" id="OJX59939.1"/>
    </source>
</evidence>
<dbReference type="AlphaFoldDB" id="A0A1M3L3L0"/>